<dbReference type="OrthoDB" id="9805337at2"/>
<organism evidence="3 4">
    <name type="scientific">Blastochloris sulfoviridis</name>
    <dbReference type="NCBI Taxonomy" id="50712"/>
    <lineage>
        <taxon>Bacteria</taxon>
        <taxon>Pseudomonadati</taxon>
        <taxon>Pseudomonadota</taxon>
        <taxon>Alphaproteobacteria</taxon>
        <taxon>Hyphomicrobiales</taxon>
        <taxon>Blastochloridaceae</taxon>
        <taxon>Blastochloris</taxon>
    </lineage>
</organism>
<name>A0A5M6HVF6_9HYPH</name>
<proteinExistence type="predicted"/>
<gene>
    <name evidence="3" type="ORF">F1193_11970</name>
</gene>
<evidence type="ECO:0000256" key="1">
    <source>
        <dbReference type="ARBA" id="ARBA00023002"/>
    </source>
</evidence>
<dbReference type="Gene3D" id="3.50.50.60">
    <property type="entry name" value="FAD/NAD(P)-binding domain"/>
    <property type="match status" value="2"/>
</dbReference>
<dbReference type="EMBL" id="VWPL01000021">
    <property type="protein sequence ID" value="KAA5599539.1"/>
    <property type="molecule type" value="Genomic_DNA"/>
</dbReference>
<dbReference type="SUPFAM" id="SSF51905">
    <property type="entry name" value="FAD/NAD(P)-binding domain"/>
    <property type="match status" value="1"/>
</dbReference>
<dbReference type="Gene3D" id="3.30.9.10">
    <property type="entry name" value="D-Amino Acid Oxidase, subunit A, domain 2"/>
    <property type="match status" value="1"/>
</dbReference>
<sequence>MAASLRLESGHVRVDVVVLGAGIVGASAAAHLARRGVRTALVDRRAPGKETSFGNAGLIEPSGVVPMAFPRDLATLAKAALGLLPQSNYHLSALPALLPFLWRYRQQSTHANRLRSGVALFPLLSRAVEAHRELLTAAGAAHLLHPTGFYRLFRAPESFERYLSFELAVEAGYGSPYEILSPAEVAARDPAIRPVFHKAVWWKDAVAVRSPGEAVTAIAGLVPRHGGLLLTGDARSLRRDGTGFRVDTGAGPLEADTVVVALGPWSTDVTEQFKLKLPFAVKRGYHMHFEPGSDAKFDTPFVDMEGGYFLAPMPRGIRLTTGVEFALRDAPPTPVQIERTRPMANELVALGPPLDPEPWMGRRPCLPDSLPVIGRLTGAEGVVLAFGHQHLGLTLGPITGQLVADIVTGTAPVVDPAPYRPERFA</sequence>
<evidence type="ECO:0000313" key="3">
    <source>
        <dbReference type="EMBL" id="KAA5599539.1"/>
    </source>
</evidence>
<dbReference type="InterPro" id="IPR006076">
    <property type="entry name" value="FAD-dep_OxRdtase"/>
</dbReference>
<dbReference type="PRINTS" id="PR00420">
    <property type="entry name" value="RNGMNOXGNASE"/>
</dbReference>
<evidence type="ECO:0000313" key="4">
    <source>
        <dbReference type="Proteomes" id="UP000323886"/>
    </source>
</evidence>
<keyword evidence="4" id="KW-1185">Reference proteome</keyword>
<feature type="domain" description="FAD dependent oxidoreductase" evidence="2">
    <location>
        <begin position="15"/>
        <end position="405"/>
    </location>
</feature>
<evidence type="ECO:0000259" key="2">
    <source>
        <dbReference type="Pfam" id="PF01266"/>
    </source>
</evidence>
<dbReference type="SUPFAM" id="SSF54373">
    <property type="entry name" value="FAD-linked reductases, C-terminal domain"/>
    <property type="match status" value="1"/>
</dbReference>
<comment type="caution">
    <text evidence="3">The sequence shown here is derived from an EMBL/GenBank/DDBJ whole genome shotgun (WGS) entry which is preliminary data.</text>
</comment>
<dbReference type="Pfam" id="PF01266">
    <property type="entry name" value="DAO"/>
    <property type="match status" value="1"/>
</dbReference>
<protein>
    <submittedName>
        <fullName evidence="3">FAD-binding oxidoreductase</fullName>
    </submittedName>
</protein>
<dbReference type="GO" id="GO:0016491">
    <property type="term" value="F:oxidoreductase activity"/>
    <property type="evidence" value="ECO:0007669"/>
    <property type="project" value="UniProtKB-KW"/>
</dbReference>
<reference evidence="3 4" key="1">
    <citation type="submission" date="2019-09" db="EMBL/GenBank/DDBJ databases">
        <title>Draft Whole-Genome sequence of Blastochloris sulfoviridis DSM 729.</title>
        <authorList>
            <person name="Meyer T.E."/>
            <person name="Kyndt J.A."/>
        </authorList>
    </citation>
    <scope>NUCLEOTIDE SEQUENCE [LARGE SCALE GENOMIC DNA]</scope>
    <source>
        <strain evidence="3 4">DSM 729</strain>
    </source>
</reference>
<keyword evidence="1" id="KW-0560">Oxidoreductase</keyword>
<dbReference type="PANTHER" id="PTHR13847">
    <property type="entry name" value="SARCOSINE DEHYDROGENASE-RELATED"/>
    <property type="match status" value="1"/>
</dbReference>
<accession>A0A5M6HVF6</accession>
<dbReference type="InterPro" id="IPR036188">
    <property type="entry name" value="FAD/NAD-bd_sf"/>
</dbReference>
<dbReference type="GO" id="GO:0005737">
    <property type="term" value="C:cytoplasm"/>
    <property type="evidence" value="ECO:0007669"/>
    <property type="project" value="TreeGrafter"/>
</dbReference>
<dbReference type="AlphaFoldDB" id="A0A5M6HVF6"/>
<dbReference type="PANTHER" id="PTHR13847:SF289">
    <property type="entry name" value="GLYCINE OXIDASE"/>
    <property type="match status" value="1"/>
</dbReference>
<dbReference type="Proteomes" id="UP000323886">
    <property type="component" value="Unassembled WGS sequence"/>
</dbReference>